<dbReference type="EMBL" id="DS999641">
    <property type="protein sequence ID" value="EFE64882.2"/>
    <property type="molecule type" value="Genomic_DNA"/>
</dbReference>
<organism evidence="1 2">
    <name type="scientific">Streptomyces viridosporus (strain ATCC 14672 / DSM 40746 / JCM 4963 / KCTC 9882 / NRRL B-12104 / FH 1290)</name>
    <name type="common">Streptomyces ghanaensis</name>
    <dbReference type="NCBI Taxonomy" id="566461"/>
    <lineage>
        <taxon>Bacteria</taxon>
        <taxon>Bacillati</taxon>
        <taxon>Actinomycetota</taxon>
        <taxon>Actinomycetes</taxon>
        <taxon>Kitasatosporales</taxon>
        <taxon>Streptomycetaceae</taxon>
        <taxon>Streptomyces</taxon>
    </lineage>
</organism>
<accession>D5ZU48</accession>
<dbReference type="AlphaFoldDB" id="D5ZU48"/>
<evidence type="ECO:0000313" key="1">
    <source>
        <dbReference type="EMBL" id="EFE64882.2"/>
    </source>
</evidence>
<name>D5ZU48_STRV1</name>
<sequence length="69" mass="8210">MSSAPIPDRLNGRATVRIHTGFGRDTRTDPYQDRYPYVWNNRADTATLRNDRGRFIDDYTWGRHRGNRR</sequence>
<gene>
    <name evidence="1" type="ORF">SSFG_00136</name>
</gene>
<evidence type="ECO:0000313" key="2">
    <source>
        <dbReference type="Proteomes" id="UP000003824"/>
    </source>
</evidence>
<reference evidence="2" key="1">
    <citation type="submission" date="2008-12" db="EMBL/GenBank/DDBJ databases">
        <title>Annotation of Streptomyces ghanaensis ATCC 14672.</title>
        <authorList>
            <consortium name="The Broad Institute Genome Sequencing Platform"/>
            <consortium name="Broad Institute Microbial Sequencing Center"/>
            <person name="Fischbach M."/>
            <person name="Ward D."/>
            <person name="Young S."/>
            <person name="Kodira C.D."/>
            <person name="Zeng Q."/>
            <person name="Koehrsen M."/>
            <person name="Godfrey P."/>
            <person name="Alvarado L."/>
            <person name="Berlin A.M."/>
            <person name="Borenstein D."/>
            <person name="Chen Z."/>
            <person name="Engels R."/>
            <person name="Freedman E."/>
            <person name="Gellesch M."/>
            <person name="Goldberg J."/>
            <person name="Griggs A."/>
            <person name="Gujja S."/>
            <person name="Heiman D.I."/>
            <person name="Hepburn T.A."/>
            <person name="Howarth C."/>
            <person name="Jen D."/>
            <person name="Larson L."/>
            <person name="Lewis B."/>
            <person name="Mehta T."/>
            <person name="Park D."/>
            <person name="Pearson M."/>
            <person name="Roberts A."/>
            <person name="Saif S."/>
            <person name="Shea T.D."/>
            <person name="Shenoy N."/>
            <person name="Sisk P."/>
            <person name="Stolte C."/>
            <person name="Sykes S.N."/>
            <person name="Walk T."/>
            <person name="White J."/>
            <person name="Yandava C."/>
            <person name="Straight P."/>
            <person name="Clardy J."/>
            <person name="Hung D."/>
            <person name="Kolter R."/>
            <person name="Mekalanos J."/>
            <person name="Walker S."/>
            <person name="Walsh C.T."/>
            <person name="Wieland B.L.C."/>
            <person name="Ilzarbe M."/>
            <person name="Galagan J."/>
            <person name="Nusbaum C."/>
            <person name="Birren B."/>
        </authorList>
    </citation>
    <scope>NUCLEOTIDE SEQUENCE [LARGE SCALE GENOMIC DNA]</scope>
    <source>
        <strain evidence="2">ATCC 14672 / DSM 40746 / JCM 4963 / KCTC 9882 / NRRL B-12104 / FH 1290</strain>
    </source>
</reference>
<protein>
    <submittedName>
        <fullName evidence="1">Uncharacterized protein</fullName>
    </submittedName>
</protein>
<dbReference type="Proteomes" id="UP000003824">
    <property type="component" value="Unassembled WGS sequence"/>
</dbReference>
<dbReference type="RefSeq" id="WP_004978738.1">
    <property type="nucleotide sequence ID" value="NZ_DS999641.1"/>
</dbReference>
<proteinExistence type="predicted"/>